<dbReference type="PANTHER" id="PTHR47258">
    <property type="match status" value="1"/>
</dbReference>
<dbReference type="InterPro" id="IPR001841">
    <property type="entry name" value="Znf_RING"/>
</dbReference>
<dbReference type="Gramene" id="Kaladp1207s0007.1.v1.1">
    <property type="protein sequence ID" value="Kaladp1207s0007.1.v1.1.CDS.1"/>
    <property type="gene ID" value="Kaladp1207s0007.v1.1"/>
</dbReference>
<evidence type="ECO:0000256" key="1">
    <source>
        <dbReference type="PROSITE-ProRule" id="PRU00175"/>
    </source>
</evidence>
<dbReference type="Gramene" id="Kaladp1207s0007.2.v1.1">
    <property type="protein sequence ID" value="Kaladp1207s0007.2.v1.1.CDS.1"/>
    <property type="gene ID" value="Kaladp1207s0007.v1.1"/>
</dbReference>
<evidence type="ECO:0000313" key="3">
    <source>
        <dbReference type="EnsemblPlants" id="Kaladp1207s0007.3.v1.1.CDS.1"/>
    </source>
</evidence>
<keyword evidence="4" id="KW-1185">Reference proteome</keyword>
<evidence type="ECO:0000259" key="2">
    <source>
        <dbReference type="PROSITE" id="PS50089"/>
    </source>
</evidence>
<reference evidence="3" key="1">
    <citation type="submission" date="2021-01" db="UniProtKB">
        <authorList>
            <consortium name="EnsemblPlants"/>
        </authorList>
    </citation>
    <scope>IDENTIFICATION</scope>
</reference>
<dbReference type="Gene3D" id="3.30.40.10">
    <property type="entry name" value="Zinc/RING finger domain, C3HC4 (zinc finger)"/>
    <property type="match status" value="1"/>
</dbReference>
<name>A0A7N0VMU0_KALFE</name>
<sequence length="161" mass="17854">MGLATLPSPSEGMFILLLVNTASSFAMVKELFRIVLHALGIHLPSDCDPCSAAWSSPPPAPASPDPCQTRVSYAQQLIDDFRCRSPPVRFKAVACGAVQQKCPVCLKHFEPESKIYKLGCGHLFHNACLEKWLKLNYWNTTCPLCRTPVMPQEEDPDCFCN</sequence>
<dbReference type="InterPro" id="IPR013083">
    <property type="entry name" value="Znf_RING/FYVE/PHD"/>
</dbReference>
<dbReference type="InterPro" id="IPR044249">
    <property type="entry name" value="XERICO-like"/>
</dbReference>
<dbReference type="EnsemblPlants" id="Kaladp1207s0007.1.v1.1">
    <property type="protein sequence ID" value="Kaladp1207s0007.1.v1.1.CDS.1"/>
    <property type="gene ID" value="Kaladp1207s0007.v1.1"/>
</dbReference>
<dbReference type="EnsemblPlants" id="Kaladp1207s0007.3.v1.1">
    <property type="protein sequence ID" value="Kaladp1207s0007.3.v1.1.CDS.1"/>
    <property type="gene ID" value="Kaladp1207s0007.v1.1"/>
</dbReference>
<dbReference type="PROSITE" id="PS50089">
    <property type="entry name" value="ZF_RING_2"/>
    <property type="match status" value="1"/>
</dbReference>
<dbReference type="Proteomes" id="UP000594263">
    <property type="component" value="Unplaced"/>
</dbReference>
<dbReference type="SUPFAM" id="SSF57850">
    <property type="entry name" value="RING/U-box"/>
    <property type="match status" value="1"/>
</dbReference>
<dbReference type="GO" id="GO:0008270">
    <property type="term" value="F:zinc ion binding"/>
    <property type="evidence" value="ECO:0007669"/>
    <property type="project" value="UniProtKB-KW"/>
</dbReference>
<dbReference type="SMART" id="SM00184">
    <property type="entry name" value="RING"/>
    <property type="match status" value="1"/>
</dbReference>
<accession>A0A7N0VMU0</accession>
<proteinExistence type="predicted"/>
<keyword evidence="1" id="KW-0479">Metal-binding</keyword>
<keyword evidence="1" id="KW-0863">Zinc-finger</keyword>
<feature type="domain" description="RING-type" evidence="2">
    <location>
        <begin position="102"/>
        <end position="146"/>
    </location>
</feature>
<protein>
    <recommendedName>
        <fullName evidence="2">RING-type domain-containing protein</fullName>
    </recommendedName>
</protein>
<dbReference type="Gramene" id="Kaladp1207s0007.3.v1.1">
    <property type="protein sequence ID" value="Kaladp1207s0007.3.v1.1.CDS.1"/>
    <property type="gene ID" value="Kaladp1207s0007.v1.1"/>
</dbReference>
<evidence type="ECO:0000313" key="4">
    <source>
        <dbReference type="Proteomes" id="UP000594263"/>
    </source>
</evidence>
<organism evidence="3 4">
    <name type="scientific">Kalanchoe fedtschenkoi</name>
    <name type="common">Lavender scallops</name>
    <name type="synonym">South American air plant</name>
    <dbReference type="NCBI Taxonomy" id="63787"/>
    <lineage>
        <taxon>Eukaryota</taxon>
        <taxon>Viridiplantae</taxon>
        <taxon>Streptophyta</taxon>
        <taxon>Embryophyta</taxon>
        <taxon>Tracheophyta</taxon>
        <taxon>Spermatophyta</taxon>
        <taxon>Magnoliopsida</taxon>
        <taxon>eudicotyledons</taxon>
        <taxon>Gunneridae</taxon>
        <taxon>Pentapetalae</taxon>
        <taxon>Saxifragales</taxon>
        <taxon>Crassulaceae</taxon>
        <taxon>Kalanchoe</taxon>
    </lineage>
</organism>
<keyword evidence="1" id="KW-0862">Zinc</keyword>
<dbReference type="Pfam" id="PF13639">
    <property type="entry name" value="zf-RING_2"/>
    <property type="match status" value="1"/>
</dbReference>
<dbReference type="AlphaFoldDB" id="A0A7N0VMU0"/>
<dbReference type="PANTHER" id="PTHR47258:SF1">
    <property type="entry name" value="E3 UBIQUITIN-PROTEIN LIGASE XERICO-RELATED"/>
    <property type="match status" value="1"/>
</dbReference>
<dbReference type="EnsemblPlants" id="Kaladp1207s0007.2.v1.1">
    <property type="protein sequence ID" value="Kaladp1207s0007.2.v1.1.CDS.1"/>
    <property type="gene ID" value="Kaladp1207s0007.v1.1"/>
</dbReference>
<dbReference type="OMA" id="GIICHES"/>